<dbReference type="GO" id="GO:0016020">
    <property type="term" value="C:membrane"/>
    <property type="evidence" value="ECO:0007669"/>
    <property type="project" value="InterPro"/>
</dbReference>
<dbReference type="Gene3D" id="3.90.420.10">
    <property type="entry name" value="Oxidoreductase, molybdopterin-binding domain"/>
    <property type="match status" value="1"/>
</dbReference>
<name>A0AA41XJX9_9MICO</name>
<dbReference type="RefSeq" id="WP_259530671.1">
    <property type="nucleotide sequence ID" value="NZ_JANLCK010000013.1"/>
</dbReference>
<keyword evidence="1" id="KW-0812">Transmembrane</keyword>
<dbReference type="PANTHER" id="PTHR43032:SF2">
    <property type="entry name" value="BLL0505 PROTEIN"/>
    <property type="match status" value="1"/>
</dbReference>
<dbReference type="AlphaFoldDB" id="A0AA41XJX9"/>
<dbReference type="InterPro" id="IPR036374">
    <property type="entry name" value="OxRdtase_Mopterin-bd_sf"/>
</dbReference>
<evidence type="ECO:0000259" key="2">
    <source>
        <dbReference type="Pfam" id="PF00174"/>
    </source>
</evidence>
<dbReference type="CDD" id="cd00321">
    <property type="entry name" value="SO_family_Moco"/>
    <property type="match status" value="1"/>
</dbReference>
<dbReference type="PANTHER" id="PTHR43032">
    <property type="entry name" value="PROTEIN-METHIONINE-SULFOXIDE REDUCTASE"/>
    <property type="match status" value="1"/>
</dbReference>
<dbReference type="Pfam" id="PF00174">
    <property type="entry name" value="Oxidored_molyb"/>
    <property type="match status" value="1"/>
</dbReference>
<dbReference type="InterPro" id="IPR000572">
    <property type="entry name" value="OxRdtase_Mopterin-bd_dom"/>
</dbReference>
<dbReference type="EMBL" id="JANLCK010000013">
    <property type="protein sequence ID" value="MCS5727660.1"/>
    <property type="molecule type" value="Genomic_DNA"/>
</dbReference>
<organism evidence="3 4">
    <name type="scientific">Herbiconiux oxytropis</name>
    <dbReference type="NCBI Taxonomy" id="2970915"/>
    <lineage>
        <taxon>Bacteria</taxon>
        <taxon>Bacillati</taxon>
        <taxon>Actinomycetota</taxon>
        <taxon>Actinomycetes</taxon>
        <taxon>Micrococcales</taxon>
        <taxon>Microbacteriaceae</taxon>
        <taxon>Herbiconiux</taxon>
    </lineage>
</organism>
<evidence type="ECO:0000256" key="1">
    <source>
        <dbReference type="SAM" id="Phobius"/>
    </source>
</evidence>
<dbReference type="GO" id="GO:0022904">
    <property type="term" value="P:respiratory electron transport chain"/>
    <property type="evidence" value="ECO:0007669"/>
    <property type="project" value="InterPro"/>
</dbReference>
<reference evidence="3" key="1">
    <citation type="submission" date="2022-08" db="EMBL/GenBank/DDBJ databases">
        <authorList>
            <person name="Deng Y."/>
            <person name="Han X.-F."/>
            <person name="Zhang Y.-Q."/>
        </authorList>
    </citation>
    <scope>NUCLEOTIDE SEQUENCE</scope>
    <source>
        <strain evidence="3">CPCC 203407</strain>
    </source>
</reference>
<feature type="transmembrane region" description="Helical" evidence="1">
    <location>
        <begin position="212"/>
        <end position="235"/>
    </location>
</feature>
<dbReference type="SUPFAM" id="SSF56524">
    <property type="entry name" value="Oxidoreductase molybdopterin-binding domain"/>
    <property type="match status" value="1"/>
</dbReference>
<feature type="transmembrane region" description="Helical" evidence="1">
    <location>
        <begin position="109"/>
        <end position="128"/>
    </location>
</feature>
<keyword evidence="1" id="KW-0472">Membrane</keyword>
<evidence type="ECO:0000313" key="4">
    <source>
        <dbReference type="Proteomes" id="UP001165587"/>
    </source>
</evidence>
<gene>
    <name evidence="3" type="ORF">N1028_17330</name>
</gene>
<dbReference type="SUPFAM" id="SSF81342">
    <property type="entry name" value="Transmembrane di-heme cytochromes"/>
    <property type="match status" value="1"/>
</dbReference>
<dbReference type="InterPro" id="IPR016174">
    <property type="entry name" value="Di-haem_cyt_TM"/>
</dbReference>
<feature type="transmembrane region" description="Helical" evidence="1">
    <location>
        <begin position="66"/>
        <end position="88"/>
    </location>
</feature>
<feature type="transmembrane region" description="Helical" evidence="1">
    <location>
        <begin position="21"/>
        <end position="46"/>
    </location>
</feature>
<protein>
    <submittedName>
        <fullName evidence="3">Molybdopterin-dependent oxidoreductase</fullName>
    </submittedName>
</protein>
<evidence type="ECO:0000313" key="3">
    <source>
        <dbReference type="EMBL" id="MCS5727660.1"/>
    </source>
</evidence>
<feature type="transmembrane region" description="Helical" evidence="1">
    <location>
        <begin position="140"/>
        <end position="158"/>
    </location>
</feature>
<keyword evidence="4" id="KW-1185">Reference proteome</keyword>
<proteinExistence type="predicted"/>
<feature type="domain" description="Oxidoreductase molybdopterin-binding" evidence="2">
    <location>
        <begin position="269"/>
        <end position="402"/>
    </location>
</feature>
<dbReference type="Proteomes" id="UP001165587">
    <property type="component" value="Unassembled WGS sequence"/>
</dbReference>
<keyword evidence="1" id="KW-1133">Transmembrane helix</keyword>
<accession>A0AA41XJX9</accession>
<sequence>MRRLLNGMRRSSTSPVRDARSAVVIGRLLGLAFLVCFATGLYSHFLQDPLPWMRFATWPQLYQVTQGIHITAGIACFPLLLGKLYVVYPQLFQTPALKGPVHLLERASIALFVGASLVQIVIGLLNTYQWYPFPFNFKQVHWALSFVIIGSLAIHIAVKLPIIARNWSRAVPEADDEPPTESEVPTAGVTGRVMRWMDRTPAPEPTLSRRGFFTAVGLSTVAVVALTAGQSFAALKPLNLFGPRQKDIGPQGLPINRTAEAAKVTESAMAADWVLTVMAAGTVATFTRAELLALPQTQVDLPIACVEGWSQMATWKGVRMRDLLEAASAPSDKRLIVNSLEERGGYRTTEMGPEYVGDDLTLVALELNGGTLDIQHGYPARVIAPGRPGVLQTKWLRSLEVAS</sequence>
<comment type="caution">
    <text evidence="3">The sequence shown here is derived from an EMBL/GenBank/DDBJ whole genome shotgun (WGS) entry which is preliminary data.</text>
</comment>